<dbReference type="InParanoid" id="A0A409W975"/>
<keyword evidence="5" id="KW-0560">Oxidoreductase</keyword>
<dbReference type="Pfam" id="PF01266">
    <property type="entry name" value="DAO"/>
    <property type="match status" value="1"/>
</dbReference>
<evidence type="ECO:0000256" key="1">
    <source>
        <dbReference type="ARBA" id="ARBA00001974"/>
    </source>
</evidence>
<dbReference type="FunCoup" id="A0A409W975">
    <property type="interactions" value="148"/>
</dbReference>
<reference evidence="7 8" key="1">
    <citation type="journal article" date="2018" name="Evol. Lett.">
        <title>Horizontal gene cluster transfer increased hallucinogenic mushroom diversity.</title>
        <authorList>
            <person name="Reynolds H.T."/>
            <person name="Vijayakumar V."/>
            <person name="Gluck-Thaler E."/>
            <person name="Korotkin H.B."/>
            <person name="Matheny P.B."/>
            <person name="Slot J.C."/>
        </authorList>
    </citation>
    <scope>NUCLEOTIDE SEQUENCE [LARGE SCALE GENOMIC DNA]</scope>
    <source>
        <strain evidence="7 8">SRW20</strain>
    </source>
</reference>
<dbReference type="EMBL" id="NHYE01005291">
    <property type="protein sequence ID" value="PPQ75067.1"/>
    <property type="molecule type" value="Genomic_DNA"/>
</dbReference>
<dbReference type="GO" id="GO:0008115">
    <property type="term" value="F:sarcosine oxidase activity"/>
    <property type="evidence" value="ECO:0007669"/>
    <property type="project" value="TreeGrafter"/>
</dbReference>
<evidence type="ECO:0000256" key="2">
    <source>
        <dbReference type="ARBA" id="ARBA00010989"/>
    </source>
</evidence>
<evidence type="ECO:0000256" key="5">
    <source>
        <dbReference type="ARBA" id="ARBA00023002"/>
    </source>
</evidence>
<keyword evidence="8" id="KW-1185">Reference proteome</keyword>
<dbReference type="InterPro" id="IPR036188">
    <property type="entry name" value="FAD/NAD-bd_sf"/>
</dbReference>
<comment type="similarity">
    <text evidence="2">Belongs to the MSOX/MTOX family.</text>
</comment>
<dbReference type="OrthoDB" id="2219495at2759"/>
<dbReference type="AlphaFoldDB" id="A0A409W975"/>
<dbReference type="GO" id="GO:0050031">
    <property type="term" value="F:L-pipecolate oxidase activity"/>
    <property type="evidence" value="ECO:0007669"/>
    <property type="project" value="TreeGrafter"/>
</dbReference>
<proteinExistence type="inferred from homology"/>
<protein>
    <recommendedName>
        <fullName evidence="6">FAD dependent oxidoreductase domain-containing protein</fullName>
    </recommendedName>
</protein>
<dbReference type="GO" id="GO:0004657">
    <property type="term" value="F:proline dehydrogenase activity"/>
    <property type="evidence" value="ECO:0007669"/>
    <property type="project" value="TreeGrafter"/>
</dbReference>
<evidence type="ECO:0000313" key="8">
    <source>
        <dbReference type="Proteomes" id="UP000284706"/>
    </source>
</evidence>
<evidence type="ECO:0000313" key="7">
    <source>
        <dbReference type="EMBL" id="PPQ75067.1"/>
    </source>
</evidence>
<accession>A0A409W975</accession>
<dbReference type="PANTHER" id="PTHR10961">
    <property type="entry name" value="PEROXISOMAL SARCOSINE OXIDASE"/>
    <property type="match status" value="1"/>
</dbReference>
<dbReference type="STRING" id="231916.A0A409W975"/>
<dbReference type="InterPro" id="IPR006076">
    <property type="entry name" value="FAD-dep_OxRdtase"/>
</dbReference>
<dbReference type="PANTHER" id="PTHR10961:SF46">
    <property type="entry name" value="PEROXISOMAL SARCOSINE OXIDASE"/>
    <property type="match status" value="1"/>
</dbReference>
<organism evidence="7 8">
    <name type="scientific">Gymnopilus dilepis</name>
    <dbReference type="NCBI Taxonomy" id="231916"/>
    <lineage>
        <taxon>Eukaryota</taxon>
        <taxon>Fungi</taxon>
        <taxon>Dikarya</taxon>
        <taxon>Basidiomycota</taxon>
        <taxon>Agaricomycotina</taxon>
        <taxon>Agaricomycetes</taxon>
        <taxon>Agaricomycetidae</taxon>
        <taxon>Agaricales</taxon>
        <taxon>Agaricineae</taxon>
        <taxon>Hymenogastraceae</taxon>
        <taxon>Gymnopilus</taxon>
    </lineage>
</organism>
<name>A0A409W975_9AGAR</name>
<sequence>MPSNTHDERVLIVGAGCFGVSTAYHLLQRGYTNVTVLDRSSTLPAPDAASNDLNRIVRSSYDDKFYAAFAREAISSWKDVERWGDSYHESGVLVLGSSSTFTDGTYTDESYKNDIALGASVKVLENGDAMRSAFPSQVPTAAFEDCAGYLNHDGGWANAGQGLSKLIDQVKALGGKFVTSKKVTKILREKGKTTGVQCSDETTFTASLIVIASGSWTPSAFPELDLGRVCLATGQCVAMIQLSESEAAVYKDCPVVLDFGSSGFYVFPPNEENIVKVAIHAAGFTYFEEPNGTISTPRTVTTDPIRGLLIPKAAVQDLRKHLRRVYPDLAEKPFSGTRLCWYNDTPDGNWVIDRYAQDDSLIIATGGSGHAYKFLPVIGRLVADLLEDKLDTQLRQKFSLTRQILKADLSRSGQPMKLDLKDLYEPKDLL</sequence>
<dbReference type="SUPFAM" id="SSF51905">
    <property type="entry name" value="FAD/NAD(P)-binding domain"/>
    <property type="match status" value="1"/>
</dbReference>
<evidence type="ECO:0000256" key="4">
    <source>
        <dbReference type="ARBA" id="ARBA00022827"/>
    </source>
</evidence>
<feature type="domain" description="FAD dependent oxidoreductase" evidence="6">
    <location>
        <begin position="9"/>
        <end position="385"/>
    </location>
</feature>
<keyword evidence="4" id="KW-0274">FAD</keyword>
<dbReference type="GO" id="GO:0050660">
    <property type="term" value="F:flavin adenine dinucleotide binding"/>
    <property type="evidence" value="ECO:0007669"/>
    <property type="project" value="InterPro"/>
</dbReference>
<dbReference type="Proteomes" id="UP000284706">
    <property type="component" value="Unassembled WGS sequence"/>
</dbReference>
<evidence type="ECO:0000256" key="3">
    <source>
        <dbReference type="ARBA" id="ARBA00022630"/>
    </source>
</evidence>
<keyword evidence="3" id="KW-0285">Flavoprotein</keyword>
<comment type="cofactor">
    <cofactor evidence="1">
        <name>FAD</name>
        <dbReference type="ChEBI" id="CHEBI:57692"/>
    </cofactor>
</comment>
<dbReference type="InterPro" id="IPR045170">
    <property type="entry name" value="MTOX"/>
</dbReference>
<dbReference type="SUPFAM" id="SSF54373">
    <property type="entry name" value="FAD-linked reductases, C-terminal domain"/>
    <property type="match status" value="1"/>
</dbReference>
<evidence type="ECO:0000259" key="6">
    <source>
        <dbReference type="Pfam" id="PF01266"/>
    </source>
</evidence>
<gene>
    <name evidence="7" type="ORF">CVT26_011810</name>
</gene>
<comment type="caution">
    <text evidence="7">The sequence shown here is derived from an EMBL/GenBank/DDBJ whole genome shotgun (WGS) entry which is preliminary data.</text>
</comment>
<dbReference type="Gene3D" id="3.50.50.60">
    <property type="entry name" value="FAD/NAD(P)-binding domain"/>
    <property type="match status" value="1"/>
</dbReference>
<dbReference type="Gene3D" id="3.30.9.10">
    <property type="entry name" value="D-Amino Acid Oxidase, subunit A, domain 2"/>
    <property type="match status" value="1"/>
</dbReference>